<reference evidence="2 3" key="1">
    <citation type="submission" date="2017-11" db="EMBL/GenBank/DDBJ databases">
        <authorList>
            <person name="Seth-Smith MB H."/>
        </authorList>
    </citation>
    <scope>NUCLEOTIDE SEQUENCE [LARGE SCALE GENOMIC DNA]</scope>
    <source>
        <strain evidence="2">E</strain>
    </source>
</reference>
<accession>A0AAJ5T684</accession>
<organism evidence="2 3">
    <name type="scientific">Burkholderia stabilis</name>
    <dbReference type="NCBI Taxonomy" id="95485"/>
    <lineage>
        <taxon>Bacteria</taxon>
        <taxon>Pseudomonadati</taxon>
        <taxon>Pseudomonadota</taxon>
        <taxon>Betaproteobacteria</taxon>
        <taxon>Burkholderiales</taxon>
        <taxon>Burkholderiaceae</taxon>
        <taxon>Burkholderia</taxon>
        <taxon>Burkholderia cepacia complex</taxon>
    </lineage>
</organism>
<dbReference type="InterPro" id="IPR032710">
    <property type="entry name" value="NTF2-like_dom_sf"/>
</dbReference>
<dbReference type="InterPro" id="IPR027843">
    <property type="entry name" value="DUF4440"/>
</dbReference>
<dbReference type="Gene3D" id="3.10.450.50">
    <property type="match status" value="1"/>
</dbReference>
<dbReference type="AlphaFoldDB" id="A0AAJ5T684"/>
<dbReference type="Proteomes" id="UP000268684">
    <property type="component" value="Chromosome II"/>
</dbReference>
<dbReference type="Pfam" id="PF14534">
    <property type="entry name" value="DUF4440"/>
    <property type="match status" value="1"/>
</dbReference>
<protein>
    <submittedName>
        <fullName evidence="2">SnoaL-like domain</fullName>
    </submittedName>
</protein>
<dbReference type="EMBL" id="LR025743">
    <property type="protein sequence ID" value="VBB14086.1"/>
    <property type="molecule type" value="Genomic_DNA"/>
</dbReference>
<proteinExistence type="predicted"/>
<gene>
    <name evidence="2" type="ORF">BSTAB16_4275</name>
</gene>
<sequence length="130" mass="14413">MSTFTEADQQAVEQAEHAIAAAHLDLDRGIDVIAHLLHPDYVLIQPGGDIETKDDVLASYRSGTRRWDTAAVDQLSTRAHGDAAIVIGRWRATGQNGAEHFDYQARFLSVWVRHDGTWRNIAYQSTEIGG</sequence>
<evidence type="ECO:0000313" key="3">
    <source>
        <dbReference type="Proteomes" id="UP000268684"/>
    </source>
</evidence>
<evidence type="ECO:0000259" key="1">
    <source>
        <dbReference type="Pfam" id="PF14534"/>
    </source>
</evidence>
<keyword evidence="3" id="KW-1185">Reference proteome</keyword>
<feature type="domain" description="DUF4440" evidence="1">
    <location>
        <begin position="27"/>
        <end position="119"/>
    </location>
</feature>
<evidence type="ECO:0000313" key="2">
    <source>
        <dbReference type="EMBL" id="VBB14086.1"/>
    </source>
</evidence>
<dbReference type="SUPFAM" id="SSF54427">
    <property type="entry name" value="NTF2-like"/>
    <property type="match status" value="1"/>
</dbReference>
<name>A0AAJ5T684_9BURK</name>